<dbReference type="EMBL" id="FOCC01000008">
    <property type="protein sequence ID" value="SEM77470.1"/>
    <property type="molecule type" value="Genomic_DNA"/>
</dbReference>
<accession>A0ABY1ACC7</accession>
<dbReference type="Proteomes" id="UP000182089">
    <property type="component" value="Unassembled WGS sequence"/>
</dbReference>
<proteinExistence type="inferred from homology"/>
<organism evidence="4 5">
    <name type="scientific">Ligilactobacillus ruminis</name>
    <dbReference type="NCBI Taxonomy" id="1623"/>
    <lineage>
        <taxon>Bacteria</taxon>
        <taxon>Bacillati</taxon>
        <taxon>Bacillota</taxon>
        <taxon>Bacilli</taxon>
        <taxon>Lactobacillales</taxon>
        <taxon>Lactobacillaceae</taxon>
        <taxon>Ligilactobacillus</taxon>
    </lineage>
</organism>
<evidence type="ECO:0000256" key="3">
    <source>
        <dbReference type="PIRNR" id="PIRNR033490"/>
    </source>
</evidence>
<dbReference type="PIRSF" id="PIRSF033490">
    <property type="entry name" value="MazF"/>
    <property type="match status" value="1"/>
</dbReference>
<dbReference type="PANTHER" id="PTHR33988:SF2">
    <property type="entry name" value="ENDORIBONUCLEASE MAZF"/>
    <property type="match status" value="1"/>
</dbReference>
<gene>
    <name evidence="4" type="ORF">SAMN05216431_108109</name>
</gene>
<dbReference type="Pfam" id="PF02452">
    <property type="entry name" value="PemK_toxin"/>
    <property type="match status" value="1"/>
</dbReference>
<dbReference type="InterPro" id="IPR011067">
    <property type="entry name" value="Plasmid_toxin/cell-grow_inhib"/>
</dbReference>
<protein>
    <recommendedName>
        <fullName evidence="3">mRNA interferase</fullName>
        <ecNumber evidence="3">3.1.-.-</ecNumber>
    </recommendedName>
</protein>
<dbReference type="SUPFAM" id="SSF50118">
    <property type="entry name" value="Cell growth inhibitor/plasmid maintenance toxic component"/>
    <property type="match status" value="1"/>
</dbReference>
<dbReference type="EC" id="3.1.-.-" evidence="3"/>
<evidence type="ECO:0000256" key="2">
    <source>
        <dbReference type="ARBA" id="ARBA00022649"/>
    </source>
</evidence>
<dbReference type="InterPro" id="IPR003477">
    <property type="entry name" value="PemK-like"/>
</dbReference>
<keyword evidence="3" id="KW-0255">Endonuclease</keyword>
<sequence length="124" mass="13476">MQKDKIRRGDIFYAKLSPVVGSEQGGLRPVVVVQNDVGNQYSPTLVVAAITSKISKPQLPTHVAIEKKSAKVSTGLVKDSVALLEQLRTIDKQRLQKKIGYLTPKEISALNQALAISVGLAEKR</sequence>
<keyword evidence="3" id="KW-0540">Nuclease</keyword>
<comment type="caution">
    <text evidence="4">The sequence shown here is derived from an EMBL/GenBank/DDBJ whole genome shotgun (WGS) entry which is preliminary data.</text>
</comment>
<evidence type="ECO:0000313" key="5">
    <source>
        <dbReference type="Proteomes" id="UP000182089"/>
    </source>
</evidence>
<reference evidence="4 5" key="1">
    <citation type="submission" date="2016-10" db="EMBL/GenBank/DDBJ databases">
        <authorList>
            <person name="Varghese N."/>
            <person name="Submissions S."/>
        </authorList>
    </citation>
    <scope>NUCLEOTIDE SEQUENCE [LARGE SCALE GENOMIC DNA]</scope>
    <source>
        <strain evidence="4 5">WC1T17</strain>
    </source>
</reference>
<dbReference type="PANTHER" id="PTHR33988">
    <property type="entry name" value="ENDORIBONUCLEASE MAZF-RELATED"/>
    <property type="match status" value="1"/>
</dbReference>
<comment type="similarity">
    <text evidence="1 3">Belongs to the PemK/MazF family.</text>
</comment>
<name>A0ABY1ACC7_9LACO</name>
<keyword evidence="3" id="KW-0378">Hydrolase</keyword>
<dbReference type="Gene3D" id="2.30.30.110">
    <property type="match status" value="1"/>
</dbReference>
<comment type="function">
    <text evidence="3">Toxic component of a type II toxin-antitoxin (TA) system.</text>
</comment>
<evidence type="ECO:0000256" key="1">
    <source>
        <dbReference type="ARBA" id="ARBA00007521"/>
    </source>
</evidence>
<evidence type="ECO:0000313" key="4">
    <source>
        <dbReference type="EMBL" id="SEM77470.1"/>
    </source>
</evidence>
<keyword evidence="2" id="KW-1277">Toxin-antitoxin system</keyword>